<name>A0A1I7WT65_HETBA</name>
<keyword evidence="1" id="KW-1133">Transmembrane helix</keyword>
<dbReference type="Proteomes" id="UP000095283">
    <property type="component" value="Unplaced"/>
</dbReference>
<reference evidence="3" key="1">
    <citation type="submission" date="2016-11" db="UniProtKB">
        <authorList>
            <consortium name="WormBaseParasite"/>
        </authorList>
    </citation>
    <scope>IDENTIFICATION</scope>
</reference>
<keyword evidence="1" id="KW-0812">Transmembrane</keyword>
<dbReference type="AlphaFoldDB" id="A0A1I7WT65"/>
<protein>
    <submittedName>
        <fullName evidence="3">Secreted protein</fullName>
    </submittedName>
</protein>
<evidence type="ECO:0000256" key="1">
    <source>
        <dbReference type="SAM" id="Phobius"/>
    </source>
</evidence>
<evidence type="ECO:0000313" key="3">
    <source>
        <dbReference type="WBParaSite" id="Hba_08353"/>
    </source>
</evidence>
<organism evidence="2 3">
    <name type="scientific">Heterorhabditis bacteriophora</name>
    <name type="common">Entomopathogenic nematode worm</name>
    <dbReference type="NCBI Taxonomy" id="37862"/>
    <lineage>
        <taxon>Eukaryota</taxon>
        <taxon>Metazoa</taxon>
        <taxon>Ecdysozoa</taxon>
        <taxon>Nematoda</taxon>
        <taxon>Chromadorea</taxon>
        <taxon>Rhabditida</taxon>
        <taxon>Rhabditina</taxon>
        <taxon>Rhabditomorpha</taxon>
        <taxon>Strongyloidea</taxon>
        <taxon>Heterorhabditidae</taxon>
        <taxon>Heterorhabditis</taxon>
    </lineage>
</organism>
<proteinExistence type="predicted"/>
<evidence type="ECO:0000313" key="2">
    <source>
        <dbReference type="Proteomes" id="UP000095283"/>
    </source>
</evidence>
<feature type="transmembrane region" description="Helical" evidence="1">
    <location>
        <begin position="9"/>
        <end position="29"/>
    </location>
</feature>
<accession>A0A1I7WT65</accession>
<keyword evidence="1" id="KW-0472">Membrane</keyword>
<feature type="transmembrane region" description="Helical" evidence="1">
    <location>
        <begin position="41"/>
        <end position="61"/>
    </location>
</feature>
<sequence>MPKPEGQRAVVLVVVLFCIFFRIVFLQTIYQKNKYEKVVSAQNFCYLVSFTKSSASLFLLLTRNKAVDSKVINALQQQSVFNAHK</sequence>
<dbReference type="WBParaSite" id="Hba_08353">
    <property type="protein sequence ID" value="Hba_08353"/>
    <property type="gene ID" value="Hba_08353"/>
</dbReference>
<keyword evidence="2" id="KW-1185">Reference proteome</keyword>